<dbReference type="EMBL" id="CM042016">
    <property type="protein sequence ID" value="KAI3699321.1"/>
    <property type="molecule type" value="Genomic_DNA"/>
</dbReference>
<gene>
    <name evidence="1" type="ORF">L2E82_43554</name>
</gene>
<accession>A0ACB8ZNM9</accession>
<reference evidence="1 2" key="2">
    <citation type="journal article" date="2022" name="Mol. Ecol. Resour.">
        <title>The genomes of chicory, endive, great burdock and yacon provide insights into Asteraceae paleo-polyploidization history and plant inulin production.</title>
        <authorList>
            <person name="Fan W."/>
            <person name="Wang S."/>
            <person name="Wang H."/>
            <person name="Wang A."/>
            <person name="Jiang F."/>
            <person name="Liu H."/>
            <person name="Zhao H."/>
            <person name="Xu D."/>
            <person name="Zhang Y."/>
        </authorList>
    </citation>
    <scope>NUCLEOTIDE SEQUENCE [LARGE SCALE GENOMIC DNA]</scope>
    <source>
        <strain evidence="2">cv. Punajuju</strain>
        <tissue evidence="1">Leaves</tissue>
    </source>
</reference>
<name>A0ACB8ZNM9_CICIN</name>
<comment type="caution">
    <text evidence="1">The sequence shown here is derived from an EMBL/GenBank/DDBJ whole genome shotgun (WGS) entry which is preliminary data.</text>
</comment>
<protein>
    <submittedName>
        <fullName evidence="1">Uncharacterized protein</fullName>
    </submittedName>
</protein>
<reference evidence="2" key="1">
    <citation type="journal article" date="2022" name="Mol. Ecol. Resour.">
        <title>The genomes of chicory, endive, great burdock and yacon provide insights into Asteraceae palaeo-polyploidization history and plant inulin production.</title>
        <authorList>
            <person name="Fan W."/>
            <person name="Wang S."/>
            <person name="Wang H."/>
            <person name="Wang A."/>
            <person name="Jiang F."/>
            <person name="Liu H."/>
            <person name="Zhao H."/>
            <person name="Xu D."/>
            <person name="Zhang Y."/>
        </authorList>
    </citation>
    <scope>NUCLEOTIDE SEQUENCE [LARGE SCALE GENOMIC DNA]</scope>
    <source>
        <strain evidence="2">cv. Punajuju</strain>
    </source>
</reference>
<evidence type="ECO:0000313" key="2">
    <source>
        <dbReference type="Proteomes" id="UP001055811"/>
    </source>
</evidence>
<dbReference type="Proteomes" id="UP001055811">
    <property type="component" value="Linkage Group LG08"/>
</dbReference>
<evidence type="ECO:0000313" key="1">
    <source>
        <dbReference type="EMBL" id="KAI3699321.1"/>
    </source>
</evidence>
<organism evidence="1 2">
    <name type="scientific">Cichorium intybus</name>
    <name type="common">Chicory</name>
    <dbReference type="NCBI Taxonomy" id="13427"/>
    <lineage>
        <taxon>Eukaryota</taxon>
        <taxon>Viridiplantae</taxon>
        <taxon>Streptophyta</taxon>
        <taxon>Embryophyta</taxon>
        <taxon>Tracheophyta</taxon>
        <taxon>Spermatophyta</taxon>
        <taxon>Magnoliopsida</taxon>
        <taxon>eudicotyledons</taxon>
        <taxon>Gunneridae</taxon>
        <taxon>Pentapetalae</taxon>
        <taxon>asterids</taxon>
        <taxon>campanulids</taxon>
        <taxon>Asterales</taxon>
        <taxon>Asteraceae</taxon>
        <taxon>Cichorioideae</taxon>
        <taxon>Cichorieae</taxon>
        <taxon>Cichoriinae</taxon>
        <taxon>Cichorium</taxon>
    </lineage>
</organism>
<proteinExistence type="predicted"/>
<sequence length="268" mass="29825">MDCSTSSSSSSISIRHIRSTSLPNRPHPRTLPFEEEFTNLKTLEVSTSSVPTIDTVCEPLLGLERLYTCVNDLMSLPQTQQALSNEKHQKLVDKLLDQSTMLLDVCGSFRDVVEQVKQHLRDLQSAQRRKKGDMSINTSFFKKMKKDTKRTLSALKQITNKIGGTTLLNQDHQLSTVIGSLRDTSLVSMSVYGSLLSLTSALVSKSKSLIRWSIASNLFHKGTVESVYPPQVSSEALESHIEVIENGLACIFRSLIKTRSCLLNTHSN</sequence>
<keyword evidence="2" id="KW-1185">Reference proteome</keyword>